<dbReference type="EMBL" id="JALKFT010000027">
    <property type="protein sequence ID" value="MCK9878117.1"/>
    <property type="molecule type" value="Genomic_DNA"/>
</dbReference>
<comment type="function">
    <text evidence="1 6">Exhibits S-adenosyl-L-methionine-dependent methyltransferase activity.</text>
</comment>
<dbReference type="PANTHER" id="PTHR43619">
    <property type="entry name" value="S-ADENOSYL-L-METHIONINE-DEPENDENT METHYLTRANSFERASE YKTD-RELATED"/>
    <property type="match status" value="1"/>
</dbReference>
<gene>
    <name evidence="7" type="ORF">MXD59_20490</name>
</gene>
<evidence type="ECO:0000256" key="1">
    <source>
        <dbReference type="ARBA" id="ARBA00003907"/>
    </source>
</evidence>
<sequence>MGGAGGASRTAILVCQGRAVAHGRLAPGRFDDPTALALLRPAERVAVEQVRADAVPVGARPRMAFEMVRACGDAMAPRTVTIDDAVREVVARHGAAGTQVVILGAGLDGRAWQLRELAGIPVFEVDHPATQREKRERAGGLAEPVSAPVYVPVDFSRDDLGDALAAAGHRESAPTVWIWEGVVPYLTRGQTLGTLQVIAARSAPGSRLIIQYHSPTPGFALGRGAAAVLSRLTGSENPMAREPNRSAWTPRAMGRAVAAGGFTVTRDDTLLVLARRFDTPARHRQSLRGTRILVADRPAGGPSPG</sequence>
<dbReference type="EC" id="2.1.1.-" evidence="6"/>
<keyword evidence="4" id="KW-0808">Transferase</keyword>
<proteinExistence type="inferred from homology"/>
<dbReference type="Gene3D" id="3.40.50.150">
    <property type="entry name" value="Vaccinia Virus protein VP39"/>
    <property type="match status" value="1"/>
</dbReference>
<keyword evidence="3 6" id="KW-0489">Methyltransferase</keyword>
<organism evidence="7 8">
    <name type="scientific">Frankia umida</name>
    <dbReference type="NCBI Taxonomy" id="573489"/>
    <lineage>
        <taxon>Bacteria</taxon>
        <taxon>Bacillati</taxon>
        <taxon>Actinomycetota</taxon>
        <taxon>Actinomycetes</taxon>
        <taxon>Frankiales</taxon>
        <taxon>Frankiaceae</taxon>
        <taxon>Frankia</taxon>
    </lineage>
</organism>
<dbReference type="RefSeq" id="WP_248826254.1">
    <property type="nucleotide sequence ID" value="NZ_JALKFT010000027.1"/>
</dbReference>
<evidence type="ECO:0000256" key="2">
    <source>
        <dbReference type="ARBA" id="ARBA00008138"/>
    </source>
</evidence>
<evidence type="ECO:0000256" key="4">
    <source>
        <dbReference type="ARBA" id="ARBA00022679"/>
    </source>
</evidence>
<keyword evidence="5 6" id="KW-0949">S-adenosyl-L-methionine</keyword>
<accession>A0ABT0K2T7</accession>
<dbReference type="GO" id="GO:0032259">
    <property type="term" value="P:methylation"/>
    <property type="evidence" value="ECO:0007669"/>
    <property type="project" value="UniProtKB-KW"/>
</dbReference>
<comment type="caution">
    <text evidence="7">The sequence shown here is derived from an EMBL/GenBank/DDBJ whole genome shotgun (WGS) entry which is preliminary data.</text>
</comment>
<dbReference type="InterPro" id="IPR007213">
    <property type="entry name" value="Ppm1/Ppm2/Tcmp"/>
</dbReference>
<name>A0ABT0K2T7_9ACTN</name>
<comment type="similarity">
    <text evidence="2 6">Belongs to the UPF0677 family.</text>
</comment>
<evidence type="ECO:0000256" key="3">
    <source>
        <dbReference type="ARBA" id="ARBA00022603"/>
    </source>
</evidence>
<dbReference type="Pfam" id="PF04072">
    <property type="entry name" value="LCM"/>
    <property type="match status" value="1"/>
</dbReference>
<dbReference type="InterPro" id="IPR011610">
    <property type="entry name" value="SAM_mthyl_Trfase_ML2640-like"/>
</dbReference>
<evidence type="ECO:0000256" key="5">
    <source>
        <dbReference type="ARBA" id="ARBA00022691"/>
    </source>
</evidence>
<dbReference type="NCBIfam" id="TIGR00027">
    <property type="entry name" value="mthyl_TIGR00027"/>
    <property type="match status" value="1"/>
</dbReference>
<dbReference type="SUPFAM" id="SSF53335">
    <property type="entry name" value="S-adenosyl-L-methionine-dependent methyltransferases"/>
    <property type="match status" value="1"/>
</dbReference>
<dbReference type="GO" id="GO:0008168">
    <property type="term" value="F:methyltransferase activity"/>
    <property type="evidence" value="ECO:0007669"/>
    <property type="project" value="UniProtKB-KW"/>
</dbReference>
<evidence type="ECO:0000313" key="7">
    <source>
        <dbReference type="EMBL" id="MCK9878117.1"/>
    </source>
</evidence>
<evidence type="ECO:0000313" key="8">
    <source>
        <dbReference type="Proteomes" id="UP001201873"/>
    </source>
</evidence>
<protein>
    <recommendedName>
        <fullName evidence="6">S-adenosyl-L-methionine-dependent methyltransferase</fullName>
        <ecNumber evidence="6">2.1.1.-</ecNumber>
    </recommendedName>
</protein>
<keyword evidence="8" id="KW-1185">Reference proteome</keyword>
<dbReference type="PANTHER" id="PTHR43619:SF2">
    <property type="entry name" value="S-ADENOSYL-L-METHIONINE-DEPENDENT METHYLTRANSFERASES SUPERFAMILY PROTEIN"/>
    <property type="match status" value="1"/>
</dbReference>
<evidence type="ECO:0000256" key="6">
    <source>
        <dbReference type="RuleBase" id="RU362030"/>
    </source>
</evidence>
<dbReference type="Proteomes" id="UP001201873">
    <property type="component" value="Unassembled WGS sequence"/>
</dbReference>
<dbReference type="InterPro" id="IPR029063">
    <property type="entry name" value="SAM-dependent_MTases_sf"/>
</dbReference>
<reference evidence="7 8" key="1">
    <citation type="submission" date="2022-04" db="EMBL/GenBank/DDBJ databases">
        <title>Genome diversity in the genus Frankia.</title>
        <authorList>
            <person name="Carlos-Shanley C."/>
            <person name="Hahn D."/>
        </authorList>
    </citation>
    <scope>NUCLEOTIDE SEQUENCE [LARGE SCALE GENOMIC DNA]</scope>
    <source>
        <strain evidence="7 8">Ag45/Mut15</strain>
    </source>
</reference>